<feature type="domain" description="DUF11" evidence="1">
    <location>
        <begin position="2197"/>
        <end position="2296"/>
    </location>
</feature>
<proteinExistence type="predicted"/>
<dbReference type="SUPFAM" id="SSF51126">
    <property type="entry name" value="Pectin lyase-like"/>
    <property type="match status" value="1"/>
</dbReference>
<dbReference type="InterPro" id="IPR013783">
    <property type="entry name" value="Ig-like_fold"/>
</dbReference>
<dbReference type="InterPro" id="IPR047589">
    <property type="entry name" value="DUF11_rpt"/>
</dbReference>
<feature type="domain" description="DUF11" evidence="1">
    <location>
        <begin position="3627"/>
        <end position="3726"/>
    </location>
</feature>
<feature type="domain" description="DUF11" evidence="1">
    <location>
        <begin position="2637"/>
        <end position="2736"/>
    </location>
</feature>
<evidence type="ECO:0000313" key="3">
    <source>
        <dbReference type="EMBL" id="MCW3485363.1"/>
    </source>
</evidence>
<dbReference type="InterPro" id="IPR026341">
    <property type="entry name" value="T9SS_type_B"/>
</dbReference>
<dbReference type="InterPro" id="IPR011050">
    <property type="entry name" value="Pectin_lyase_fold/virulence"/>
</dbReference>
<feature type="domain" description="DUF11" evidence="1">
    <location>
        <begin position="4287"/>
        <end position="4386"/>
    </location>
</feature>
<feature type="domain" description="DUF11" evidence="1">
    <location>
        <begin position="1647"/>
        <end position="1747"/>
    </location>
</feature>
<dbReference type="InterPro" id="IPR001434">
    <property type="entry name" value="OmcB-like_DUF11"/>
</dbReference>
<feature type="domain" description="DUF11" evidence="1">
    <location>
        <begin position="2967"/>
        <end position="3066"/>
    </location>
</feature>
<feature type="domain" description="DUF11" evidence="1">
    <location>
        <begin position="1757"/>
        <end position="1856"/>
    </location>
</feature>
<dbReference type="Pfam" id="PF20009">
    <property type="entry name" value="GEVED"/>
    <property type="match status" value="1"/>
</dbReference>
<comment type="caution">
    <text evidence="3">The sequence shown here is derived from an EMBL/GenBank/DDBJ whole genome shotgun (WGS) entry which is preliminary data.</text>
</comment>
<dbReference type="Pfam" id="PF13585">
    <property type="entry name" value="CHU_C"/>
    <property type="match status" value="1"/>
</dbReference>
<feature type="domain" description="DUF11" evidence="1">
    <location>
        <begin position="2857"/>
        <end position="2956"/>
    </location>
</feature>
<feature type="domain" description="DUF11" evidence="1">
    <location>
        <begin position="2417"/>
        <end position="2516"/>
    </location>
</feature>
<reference evidence="3 4" key="1">
    <citation type="submission" date="2022-10" db="EMBL/GenBank/DDBJ databases">
        <title>Chitinophaga nivalis PC15 sp. nov., isolated from Pyeongchang county, South Korea.</title>
        <authorList>
            <person name="Trinh H.N."/>
        </authorList>
    </citation>
    <scope>NUCLEOTIDE SEQUENCE [LARGE SCALE GENOMIC DNA]</scope>
    <source>
        <strain evidence="3 4">PC14</strain>
    </source>
</reference>
<evidence type="ECO:0000259" key="2">
    <source>
        <dbReference type="Pfam" id="PF20009"/>
    </source>
</evidence>
<organism evidence="3 4">
    <name type="scientific">Chitinophaga nivalis</name>
    <dbReference type="NCBI Taxonomy" id="2991709"/>
    <lineage>
        <taxon>Bacteria</taxon>
        <taxon>Pseudomonadati</taxon>
        <taxon>Bacteroidota</taxon>
        <taxon>Chitinophagia</taxon>
        <taxon>Chitinophagales</taxon>
        <taxon>Chitinophagaceae</taxon>
        <taxon>Chitinophaga</taxon>
    </lineage>
</organism>
<feature type="domain" description="DUF11" evidence="1">
    <location>
        <begin position="2307"/>
        <end position="2407"/>
    </location>
</feature>
<feature type="domain" description="DUF11" evidence="1">
    <location>
        <begin position="1316"/>
        <end position="1417"/>
    </location>
</feature>
<dbReference type="Pfam" id="PF01345">
    <property type="entry name" value="DUF11"/>
    <property type="match status" value="32"/>
</dbReference>
<dbReference type="InterPro" id="IPR006626">
    <property type="entry name" value="PbH1"/>
</dbReference>
<dbReference type="PANTHER" id="PTHR34819">
    <property type="entry name" value="LARGE CYSTEINE-RICH PERIPLASMIC PROTEIN OMCB"/>
    <property type="match status" value="1"/>
</dbReference>
<feature type="domain" description="DUF11" evidence="1">
    <location>
        <begin position="1977"/>
        <end position="2076"/>
    </location>
</feature>
<feature type="domain" description="DUF11" evidence="1">
    <location>
        <begin position="3297"/>
        <end position="3396"/>
    </location>
</feature>
<keyword evidence="4" id="KW-1185">Reference proteome</keyword>
<gene>
    <name evidence="3" type="ORF">OL497_15740</name>
</gene>
<sequence>MRKRSTPKSIDYVLSFRTSENSGHVPGITRYLLWLLLLLCTGYTKQAYAQSYGFSYSYSNNNIVRIDNVTGNLTNIHNFAPGQITQATALATDLNDDLYFTDKEDPGATLYKFVPNPAPAIGGTLSTIAAALPATFNDVNNVARSLVFGKLATNTAGELFTITNYNGGNTDNLPSRPYVIKLDKNTGAILSADVIPAPPPGVMDITVSGGDIDFSPSGRLFVCGGFGSSAVLWEVDAVTAAIIASKTVPIPGSSFISGIGFDLQGNLVCAASNVAAIVRINASEFLGVNSWPSTSGSIPFTSITVLNPAPGATFGDMGSNTFRIVGRVFEDVNYGGGAGRPTTAAGVAGIGNARVEVYDAAGNLENFTTTTPDGYYAIGLNNNGTYYTRVANGTLRSSRPGSNGTELGIQTFRQERTVSTVLTPISNEVGGRSPATTDPGSGGIGTTTLNTTNFTLSGSVSGAAASVSQVVVGSRNADNIDFGFNFSTIVNVNDAGQGSLRQFIINSNVLGNTGLDQVANSLFDPPAGEETSIFMIPDGTAHPGINKPSQLTAAGGGSTAIFNIATALPAITDAATTIDGRTQTANIGNSQPGVAGHPGALVGVDQLTLPGVQRPEVEIHSNGGVITGLIGGPSTAIRNIAIYGFGTGTAAGGNILLGANNICTENIIGGAAISVNNEPAGTNPGSNIFVGSIATNIINNIITRADFDGIEGGGVGPFGVRSIIISGNEILNNGNNTAAVIGIDGSGISGGRANDSWNISNNSIADNGLDGIVIQLATTVTILNNTIPGNGAVASPTPAQLSSLDNVMLSDVIIGSVSKNIVTGAGSAGISVTGATTSHISQNSTYNNAGLGIDLRPDPAIRNLVLPNDNGDADAGPNQLLNFPVFTAATIVGNNLVLKGFSGPGTTIELFLADRDGSFAPTPPLSPNPLPPAYTNLNGFGEGRTFLLSLKEGGTVGGVTDLDGSTGIYTDDGTGTIGNRTANKFLFKIPLSSLPGTILNSLLTATATDVSISNTSEFSGVVRITAADMGDAPDSYKTLSVSDGPAHAINLNLKIGATVAGKTEAPAVAAGADANPPNGDLNDDGFTPPLPVLATTTTTYTLTFPVTNTTGATANLAGWVDFNRNGVFDATEGITATVANNATTGTLIWNNVNTLITGSGASGGITYARIRLTTDPLTTADPAGFVTDGEVEDYSLMISALTTELHVKKTADKVNVKPGDNVTFTITVSNTGTKDTLGVQVQELPAGFTYSSNTAPTAGTYNSGTGIWTLDVLQGETHTLQLVLTANATGPYMNVVSTGDPNNPNDPKDTTRFVSLRIKKTTNKENVKPGDNVTFTITLDNVNGTKDSLGVQVLELPQGLTYVSSTQSAGTYNSGTGIWTVDALQGQTATLTLLMSANATGPYSNIASVGDPNNPDNARDTVKLTALSITKTADKVNVKPGDNVTFTITLKNDGAKDSLGVQVLELPQGLTFVSSTPSAGTYNSGTGIWTVDALQGQTATLTLVMTANATGPYSNIASVGDPNNPDNPRDSVQFAALSITKTANKANVKPGDNVTFTITLKNDGTKDSLGVQVLELPQGLTYVSSTPSAGTYNSGTGIWTVDALQGQTATLTLLMSANATGPYSNIASVGDPNNPDNARDTVKLTALSITKTADKVNVKPGDNVTFTITLKNDGAKDSLGVQVLELPQGLTFVSSTPSAGTYNSGTGIWTVDALQGQSATLTLVMAANAAGPYSNIASVGDPNNPDNARDTVELTALSITKTANKTNIKPGDQVTFTITLKNDGARDSLGVQVLELPEGLTYVSSTPSAGTYNSGTGIWTVDALQGQTATLTLVMTANAVGPYSNVASVGDPNNPDNPRDSVQFAALSITKTANKANVKPGDQVTFTVTLKNDGTKDSLGVQVLELPQGLTFVSSTPSAGTYNSGTGIWTVDALQGQSATLTLVMSANAAGPYSNLASVGDPNNPDNARDTVELTALSITKTANKANIKPGDQVTFTITLKNDGARDSLGVQVLELPEGLTYVSSTPSAGTYNSGTGIWTVDALQGQTATLTLVMTANAVGPYSNVASVGDPNNPDNPRDSVQFAALSITKTANKANVKPGDQVTFTVTLKNDGTKDSLGVQVLELPQGLTFVSSTPSAGTYNSGTGIWTVDALQGQSATLTLVMSANAAGPYSNLASVGDPNNPDNARDTVELTALSITKTANKANIKPGDQVTFTITLKNDGARDSLGVQVLELPEGLTYVSSTPSAGTYNSGTGIWTVDALQGQTATLTLVMSANATGPYSNVASVGDPNNPDNPRDSVQFAALSITKTANKANVKPGDQVTFTVTLRNDGTKDSLGVQVLELPQGLTYVSSTPTSGTYNSGSGIWTVDALKGQSATLTLVMSANAAGPYSNLASVGDPNNPDNARDTVELTALSITKTANKANIKPGDQVTFTITLKNDGARDSLGVQVLELPEGLTYVSSTPSAGTYNSGTGIWTVDALQGQTATLTLVMSANATGPYSNVASVGDPNNPDNPRDSVQFAALSITKIANKANVKPGDQVTFTVTLKNDGTKDSLGVQVLELPQGLTYVSSTPTSGTYNSGSGIWTVDALKGQSATLTLVMSANAAGPYSNLASVGDPNNPDNARDTVELTALSITKTANKANVKPGDQVTFTITLKNDGAKDSLGVQVFELPEGLTYVSSTPSAGTYNSGTGIWTVDALQGQTATLTLVMTANAAGPYSNIASVGDPNNPDNPRDSVQFAALSITKTANKANVKPGDQVTFTVTLKNDGTKDSLGVQVLELPQGLTYVSSTPTSGTYNSGSGIWTVDALKGQSATLTLVMSANAAGPYSNLASVGDPNNPDNARDTVELTALSITKTANKENVKPGDNVTFTITLKNDGAKDSLGVQVFELPEGLTYVSSTPSAGTYNSGTGIWTVDALQSQTATLTLVMSANATGPYGNVASIGDPSNPDNPRDTVELTALSITKTADKANVKPGDQVTFTVTLRNNGTKDSLGVQVLELPQGLTYVSSAPTAGTYNSGTGIWTVDALKGQSATLTLVMTANATGPYGNVASVGDPNNPDNPRDTVELTALSITKTADKAAVKPGDQVTFTVTLRNDGTKDSLGVQVFELPEGLTYVSSAPSAGTYNSGTGIWTVDALKGQTATLTLVMTANATGPYGNVASIGDPSNPDNPRDSVQFAALSITKTANKANVKPGDQVTFTVTLKNDGTKDSLGVQVLELPQGLTYVSSTPSAGTYNSGTGIWTVDALKGQTATLTLVMTANATGPYGNVASVGDPNNPDNPRDTVELTALSITKTADKAAVKPGDQVTFTVTLRNDGTKDSLGVQVLELPQGLTYVSSAPSAGTYNSGTGIWTVDALKGQTATLTLVMTANATGPYGNVASIGDPSNPDNPRDSVQFAALSITKTANKANVKPGDQVTFTVTLKNDGTKDSLGVQVLELPQGLTYVSSAPSAGTYNSGSGIWTVDALKGQSATLTLVMTANATGPYGNVVSVGDPNNPDNPRDTVELTALSITKTANKAAVKPGDNVTFTVTLRNNGTKDSLGVQVLELPQGLTFVSSTPSAGTYNSGSGIWTVDALKGQTATLTLVMTANATGPYGNVASIGDPSNPDNPRDSVQFAALSITKTANKANVKPGDQVTFTVTLRNDGTKDSLGVQVLELPQGLTYVSSTPSAGTYNSGSGIWTVDALKGQSATLTLVMTANATGPYGNVASVGDPNNPDNPRDTVELTALSITKTADKAAVKPGDQVTFTVTLRNDGTKDSLGVQVLELPQGLTYVSSAPSAGTYNNGTGIWTVDALKGQTATLTLVMTANATGPYGNVASIGDPSNPDNPRDSVQFAALSIAKTANKANVKPGDQVTFTVTLRNDGTKDSLGVQVLELPQGLTYVSSTPSAGTYNSGTGIWTVDALKGQSATLTLVMTANATGPYGNVASVGDPNNPDNPRDSVQFAALSITKTANKANVKPGDQVTFTVTLRNDGTKDSLGVQVLELPQGLTYVSSAPSAGTYNSGSGIWTVDALKGQSATLTLVMTANATGPYGNIASIGDPSNPDNPRDTVELTALSITKTADKAAVKPGDNVTFTVTLRNDGTKDSLGVQVLELPQGLTYVSSTPSAGTYNSGTGIWTVDALKGQTATLTLVMKANATGPYGNVASIGDPSNPDNPRDSVQFAALSIRKTADKASVKPGDNVTFTVTLRNDGAKDSLGVQVFELPQGLTYVSSNPSAGTYNNGTGIWTVDALKGQSATLTLVMTANATGPYGNVASIGDPSNPDNPRDSVQFAALSIRKTADKASVKPGDQVTFTVTLGNNGTRDSLGVRVFELPQGLTYVSSTSSAGTYNNGTGIWTVDALKGQTATLTLVMKANATGPYGNVASIGDPNNPDNPRDSVRFAALSIRKTADKVNVKPGDNVTFTVTLSNNGTKDSLGVRVFELPQGLTYVSSAPSAGTYNSGTGIWTVDILKGQTATLTLVMKANATGPYGNVASIGDPNNPDNPRDSVRFAALSIRKTADKAVVKPGDDVTFTITLGNINGTKDSLGVQVFERPQGFTYVSSAPSSGTYNNGTGIWTVDALKGRSATLTLVMKAGAVGPYTNVGSIGDPDNPANERDSVIISGNQSADLSVVKQLTANPASLVVGKNASFTILVTNKGPNPATGVVVSDVIPDMLYSPIDIITSAGEATYDVITKKLTWRLNTLAVNEAATLQFSARIISGGNLINTATVKGNEPDPDAGNNTSSTTGVTIPDDLFIPNVITPNGDGKNDRFVIPGLEKYPGSGLYIYNRWGNMVYQSKDYDNKWTGDGLNEGTYYYILKLNTPQGERNYKGWIELLR</sequence>
<feature type="domain" description="DUF11" evidence="1">
    <location>
        <begin position="3407"/>
        <end position="3506"/>
    </location>
</feature>
<dbReference type="Proteomes" id="UP001207742">
    <property type="component" value="Unassembled WGS sequence"/>
</dbReference>
<feature type="domain" description="DUF11" evidence="1">
    <location>
        <begin position="3957"/>
        <end position="4056"/>
    </location>
</feature>
<dbReference type="NCBIfam" id="TIGR01451">
    <property type="entry name" value="B_ant_repeat"/>
    <property type="match status" value="32"/>
</dbReference>
<feature type="domain" description="DUF11" evidence="1">
    <location>
        <begin position="3517"/>
        <end position="3616"/>
    </location>
</feature>
<feature type="domain" description="GEVED" evidence="2">
    <location>
        <begin position="1115"/>
        <end position="1196"/>
    </location>
</feature>
<feature type="domain" description="DUF11" evidence="1">
    <location>
        <begin position="1427"/>
        <end position="1526"/>
    </location>
</feature>
<dbReference type="PANTHER" id="PTHR34819:SF3">
    <property type="entry name" value="CELL SURFACE PROTEIN"/>
    <property type="match status" value="1"/>
</dbReference>
<feature type="domain" description="DUF11" evidence="1">
    <location>
        <begin position="2087"/>
        <end position="2187"/>
    </location>
</feature>
<dbReference type="InterPro" id="IPR051172">
    <property type="entry name" value="Chlamydia_OmcB"/>
</dbReference>
<feature type="domain" description="DUF11" evidence="1">
    <location>
        <begin position="4177"/>
        <end position="4276"/>
    </location>
</feature>
<dbReference type="EMBL" id="JAPDNS010000001">
    <property type="protein sequence ID" value="MCW3485363.1"/>
    <property type="molecule type" value="Genomic_DNA"/>
</dbReference>
<dbReference type="InterPro" id="IPR045474">
    <property type="entry name" value="GEVED"/>
</dbReference>
<feature type="domain" description="DUF11" evidence="1">
    <location>
        <begin position="1205"/>
        <end position="1308"/>
    </location>
</feature>
<dbReference type="RefSeq" id="WP_264731660.1">
    <property type="nucleotide sequence ID" value="NZ_JAPDNR010000001.1"/>
</dbReference>
<feature type="domain" description="DUF11" evidence="1">
    <location>
        <begin position="4067"/>
        <end position="4166"/>
    </location>
</feature>
<feature type="domain" description="DUF11" evidence="1">
    <location>
        <begin position="1537"/>
        <end position="1637"/>
    </location>
</feature>
<feature type="domain" description="DUF11" evidence="1">
    <location>
        <begin position="3077"/>
        <end position="3176"/>
    </location>
</feature>
<feature type="domain" description="DUF11" evidence="1">
    <location>
        <begin position="3187"/>
        <end position="3286"/>
    </location>
</feature>
<evidence type="ECO:0000313" key="4">
    <source>
        <dbReference type="Proteomes" id="UP001207742"/>
    </source>
</evidence>
<feature type="domain" description="DUF11" evidence="1">
    <location>
        <begin position="3737"/>
        <end position="3836"/>
    </location>
</feature>
<protein>
    <submittedName>
        <fullName evidence="3">Gliding motility-associated C-terminal domain-containing protein</fullName>
    </submittedName>
</protein>
<feature type="domain" description="DUF11" evidence="1">
    <location>
        <begin position="1867"/>
        <end position="1967"/>
    </location>
</feature>
<dbReference type="NCBIfam" id="TIGR04131">
    <property type="entry name" value="Bac_Flav_CTERM"/>
    <property type="match status" value="1"/>
</dbReference>
<feature type="domain" description="DUF11" evidence="1">
    <location>
        <begin position="2747"/>
        <end position="2847"/>
    </location>
</feature>
<feature type="domain" description="DUF11" evidence="1">
    <location>
        <begin position="3847"/>
        <end position="3946"/>
    </location>
</feature>
<dbReference type="SMART" id="SM00710">
    <property type="entry name" value="PbH1"/>
    <property type="match status" value="6"/>
</dbReference>
<feature type="domain" description="DUF11" evidence="1">
    <location>
        <begin position="2527"/>
        <end position="2627"/>
    </location>
</feature>
<name>A0ABT3IN25_9BACT</name>
<feature type="domain" description="DUF11" evidence="1">
    <location>
        <begin position="4397"/>
        <end position="4496"/>
    </location>
</feature>
<dbReference type="Gene3D" id="2.60.40.1170">
    <property type="entry name" value="Mu homology domain, subdomain B"/>
    <property type="match status" value="1"/>
</dbReference>
<dbReference type="SUPFAM" id="SSF101898">
    <property type="entry name" value="NHL repeat"/>
    <property type="match status" value="1"/>
</dbReference>
<dbReference type="Gene3D" id="2.60.40.10">
    <property type="entry name" value="Immunoglobulins"/>
    <property type="match status" value="26"/>
</dbReference>
<feature type="domain" description="DUF11" evidence="1">
    <location>
        <begin position="4622"/>
        <end position="4741"/>
    </location>
</feature>
<evidence type="ECO:0000259" key="1">
    <source>
        <dbReference type="Pfam" id="PF01345"/>
    </source>
</evidence>
<accession>A0ABT3IN25</accession>
<feature type="domain" description="DUF11" evidence="1">
    <location>
        <begin position="4507"/>
        <end position="4611"/>
    </location>
</feature>